<dbReference type="Pfam" id="PF12682">
    <property type="entry name" value="Flavodoxin_4"/>
    <property type="match status" value="1"/>
</dbReference>
<dbReference type="PANTHER" id="PTHR39201:SF1">
    <property type="entry name" value="FLAVODOXIN-LIKE DOMAIN-CONTAINING PROTEIN"/>
    <property type="match status" value="1"/>
</dbReference>
<keyword evidence="3" id="KW-1185">Reference proteome</keyword>
<name>A0ABU3DAX6_9FLAO</name>
<dbReference type="SUPFAM" id="SSF52218">
    <property type="entry name" value="Flavoproteins"/>
    <property type="match status" value="1"/>
</dbReference>
<proteinExistence type="predicted"/>
<feature type="domain" description="Flavodoxin-like" evidence="1">
    <location>
        <begin position="35"/>
        <end position="201"/>
    </location>
</feature>
<reference evidence="2 3" key="1">
    <citation type="submission" date="2023-09" db="EMBL/GenBank/DDBJ databases">
        <authorList>
            <person name="Rey-Velasco X."/>
        </authorList>
    </citation>
    <scope>NUCLEOTIDE SEQUENCE [LARGE SCALE GENOMIC DNA]</scope>
    <source>
        <strain evidence="2 3">F117</strain>
    </source>
</reference>
<gene>
    <name evidence="2" type="ORF">RM539_19095</name>
</gene>
<dbReference type="PROSITE" id="PS51257">
    <property type="entry name" value="PROKAR_LIPOPROTEIN"/>
    <property type="match status" value="1"/>
</dbReference>
<dbReference type="InterPro" id="IPR029039">
    <property type="entry name" value="Flavoprotein-like_sf"/>
</dbReference>
<dbReference type="PANTHER" id="PTHR39201">
    <property type="entry name" value="EXPORTED PROTEIN-RELATED"/>
    <property type="match status" value="1"/>
</dbReference>
<accession>A0ABU3DAX6</accession>
<dbReference type="Gene3D" id="3.40.50.360">
    <property type="match status" value="1"/>
</dbReference>
<dbReference type="EMBL" id="JAVRHK010000031">
    <property type="protein sequence ID" value="MDT0678689.1"/>
    <property type="molecule type" value="Genomic_DNA"/>
</dbReference>
<dbReference type="PROSITE" id="PS50902">
    <property type="entry name" value="FLAVODOXIN_LIKE"/>
    <property type="match status" value="1"/>
</dbReference>
<dbReference type="Proteomes" id="UP001262582">
    <property type="component" value="Unassembled WGS sequence"/>
</dbReference>
<comment type="caution">
    <text evidence="2">The sequence shown here is derived from an EMBL/GenBank/DDBJ whole genome shotgun (WGS) entry which is preliminary data.</text>
</comment>
<dbReference type="RefSeq" id="WP_311505022.1">
    <property type="nucleotide sequence ID" value="NZ_JAVRHK010000031.1"/>
</dbReference>
<evidence type="ECO:0000313" key="2">
    <source>
        <dbReference type="EMBL" id="MDT0678689.1"/>
    </source>
</evidence>
<evidence type="ECO:0000313" key="3">
    <source>
        <dbReference type="Proteomes" id="UP001262582"/>
    </source>
</evidence>
<sequence>MKPLLLLFTLMFSIGCKTQTDNSKEVMDKIPSGKILTVYLSRTSNTKVIAEMVQQRLGGKLIEIEKKNPYPIDYQEIVTKVARENEEGYLPPLNTYIKNIKDYDTVFIGFPTWDMQLPPPMKTFLAENDMSGKTLLPFNTNAGYGLGSSLSQIKNLCPDSNILKEFSVEGGYEKRGVLLAIEGERKKEVSDQIDAWLEKVGILK</sequence>
<evidence type="ECO:0000259" key="1">
    <source>
        <dbReference type="PROSITE" id="PS50902"/>
    </source>
</evidence>
<dbReference type="InterPro" id="IPR008254">
    <property type="entry name" value="Flavodoxin/NO_synth"/>
</dbReference>
<organism evidence="2 3">
    <name type="scientific">Autumnicola musiva</name>
    <dbReference type="NCBI Taxonomy" id="3075589"/>
    <lineage>
        <taxon>Bacteria</taxon>
        <taxon>Pseudomonadati</taxon>
        <taxon>Bacteroidota</taxon>
        <taxon>Flavobacteriia</taxon>
        <taxon>Flavobacteriales</taxon>
        <taxon>Flavobacteriaceae</taxon>
        <taxon>Autumnicola</taxon>
    </lineage>
</organism>
<protein>
    <submittedName>
        <fullName evidence="2">Flavodoxin</fullName>
    </submittedName>
</protein>